<proteinExistence type="predicted"/>
<protein>
    <submittedName>
        <fullName evidence="1">126_t:CDS:1</fullName>
    </submittedName>
</protein>
<accession>A0ACA9MCI1</accession>
<sequence length="361" mass="40026">MVQSNKDSKSHHSSIKHTNNDHSWATSYSRSQKYSNSNVSRDNQASHIFQGQRSEDDAPSDTVFAENERSPLIHRHDDVFGRFEDARDYGKLTEHGKSTVKQTIFNAVNILMGISILALPLAFRYSGWVIGISLFLFCLISTNYTAKILKKCLDTDTKCLTYADLAYLAYGDKGKYFMGAVFLLDLFNAAIALMILTGDSLKTLFPQVDLTKLKLIAFFTITPVTWMPIHYLSYASILGIIAASSLAMVVLIDGLTKRGAPGSLLNPMDTYLFPPNWKTVPLAFGLINSAFTGHAVFPSLYKDMAKPCDYGKVVNRSYVIASIVYLTVAVSSREPFGHSSPENGWSKTLKVKAGMQFHGRG</sequence>
<gene>
    <name evidence="1" type="ORF">ACOLOM_LOCUS6075</name>
</gene>
<dbReference type="Proteomes" id="UP000789525">
    <property type="component" value="Unassembled WGS sequence"/>
</dbReference>
<organism evidence="1 2">
    <name type="scientific">Acaulospora colombiana</name>
    <dbReference type="NCBI Taxonomy" id="27376"/>
    <lineage>
        <taxon>Eukaryota</taxon>
        <taxon>Fungi</taxon>
        <taxon>Fungi incertae sedis</taxon>
        <taxon>Mucoromycota</taxon>
        <taxon>Glomeromycotina</taxon>
        <taxon>Glomeromycetes</taxon>
        <taxon>Diversisporales</taxon>
        <taxon>Acaulosporaceae</taxon>
        <taxon>Acaulospora</taxon>
    </lineage>
</organism>
<evidence type="ECO:0000313" key="1">
    <source>
        <dbReference type="EMBL" id="CAG8584134.1"/>
    </source>
</evidence>
<reference evidence="1" key="1">
    <citation type="submission" date="2021-06" db="EMBL/GenBank/DDBJ databases">
        <authorList>
            <person name="Kallberg Y."/>
            <person name="Tangrot J."/>
            <person name="Rosling A."/>
        </authorList>
    </citation>
    <scope>NUCLEOTIDE SEQUENCE</scope>
    <source>
        <strain evidence="1">CL356</strain>
    </source>
</reference>
<evidence type="ECO:0000313" key="2">
    <source>
        <dbReference type="Proteomes" id="UP000789525"/>
    </source>
</evidence>
<feature type="non-terminal residue" evidence="1">
    <location>
        <position position="1"/>
    </location>
</feature>
<comment type="caution">
    <text evidence="1">The sequence shown here is derived from an EMBL/GenBank/DDBJ whole genome shotgun (WGS) entry which is preliminary data.</text>
</comment>
<keyword evidence="2" id="KW-1185">Reference proteome</keyword>
<name>A0ACA9MCI1_9GLOM</name>
<dbReference type="EMBL" id="CAJVPT010012018">
    <property type="protein sequence ID" value="CAG8584134.1"/>
    <property type="molecule type" value="Genomic_DNA"/>
</dbReference>